<evidence type="ECO:0000313" key="7">
    <source>
        <dbReference type="EMBL" id="KAB7507490.1"/>
    </source>
</evidence>
<keyword evidence="3" id="KW-0862">Zinc</keyword>
<feature type="compositionally biased region" description="Low complexity" evidence="5">
    <location>
        <begin position="1"/>
        <end position="30"/>
    </location>
</feature>
<feature type="compositionally biased region" description="Basic residues" evidence="5">
    <location>
        <begin position="65"/>
        <end position="74"/>
    </location>
</feature>
<dbReference type="PROSITE" id="PS50016">
    <property type="entry name" value="ZF_PHD_2"/>
    <property type="match status" value="1"/>
</dbReference>
<gene>
    <name evidence="7" type="ORF">Anas_00689</name>
</gene>
<dbReference type="InterPro" id="IPR019787">
    <property type="entry name" value="Znf_PHD-finger"/>
</dbReference>
<comment type="caution">
    <text evidence="7">The sequence shown here is derived from an EMBL/GenBank/DDBJ whole genome shotgun (WGS) entry which is preliminary data.</text>
</comment>
<dbReference type="Gene3D" id="2.30.30.1150">
    <property type="match status" value="1"/>
</dbReference>
<dbReference type="InterPro" id="IPR019786">
    <property type="entry name" value="Zinc_finger_PHD-type_CS"/>
</dbReference>
<name>A0A5N5TMU2_9CRUS</name>
<reference evidence="7 8" key="1">
    <citation type="journal article" date="2019" name="PLoS Biol.">
        <title>Sex chromosomes control vertical transmission of feminizing Wolbachia symbionts in an isopod.</title>
        <authorList>
            <person name="Becking T."/>
            <person name="Chebbi M.A."/>
            <person name="Giraud I."/>
            <person name="Moumen B."/>
            <person name="Laverre T."/>
            <person name="Caubet Y."/>
            <person name="Peccoud J."/>
            <person name="Gilbert C."/>
            <person name="Cordaux R."/>
        </authorList>
    </citation>
    <scope>NUCLEOTIDE SEQUENCE [LARGE SCALE GENOMIC DNA]</scope>
    <source>
        <strain evidence="7">ANa2</strain>
        <tissue evidence="7">Whole body excluding digestive tract and cuticle</tissue>
    </source>
</reference>
<evidence type="ECO:0000256" key="1">
    <source>
        <dbReference type="ARBA" id="ARBA00022723"/>
    </source>
</evidence>
<dbReference type="Pfam" id="PF00628">
    <property type="entry name" value="PHD"/>
    <property type="match status" value="1"/>
</dbReference>
<keyword evidence="1" id="KW-0479">Metal-binding</keyword>
<evidence type="ECO:0000256" key="3">
    <source>
        <dbReference type="ARBA" id="ARBA00022833"/>
    </source>
</evidence>
<dbReference type="CDD" id="cd15563">
    <property type="entry name" value="PHD3_PHF14"/>
    <property type="match status" value="1"/>
</dbReference>
<dbReference type="EMBL" id="SEYY01000324">
    <property type="protein sequence ID" value="KAB7507490.1"/>
    <property type="molecule type" value="Genomic_DNA"/>
</dbReference>
<evidence type="ECO:0000256" key="5">
    <source>
        <dbReference type="SAM" id="MobiDB-lite"/>
    </source>
</evidence>
<sequence length="290" mass="31155">EAVNNNNDNNVSSSLDVSADSLPSPHSESFPSEEDPSGGTSRRERRHREGGKKKKKDRDKEEGGRKRKKHHREKHPLAEMASEIVSPFRIKIKPLPPRPNGSEAHAMPLSAPPVITSHSTHTSSHSTHTTSTTTTAPPGYPPLPPGYKLTQPMISKPNVASQDCINGPSMSGNISQSSLSAACNNSISVSTSNNSNGSMVTSVSTSASSSGTRPSNVGRRKSDPSADQFSKCDVCGETGGVTNTVMCDECLKAYHFNCLEPPLKRSPKRRGYSWFCEDCDNAAANSHDNK</sequence>
<feature type="region of interest" description="Disordered" evidence="5">
    <location>
        <begin position="191"/>
        <end position="228"/>
    </location>
</feature>
<feature type="compositionally biased region" description="Low complexity" evidence="5">
    <location>
        <begin position="116"/>
        <end position="137"/>
    </location>
</feature>
<proteinExistence type="predicted"/>
<keyword evidence="2 4" id="KW-0863">Zinc-finger</keyword>
<feature type="compositionally biased region" description="Basic residues" evidence="5">
    <location>
        <begin position="43"/>
        <end position="57"/>
    </location>
</feature>
<dbReference type="SMART" id="SM00249">
    <property type="entry name" value="PHD"/>
    <property type="match status" value="1"/>
</dbReference>
<protein>
    <recommendedName>
        <fullName evidence="6">PHD-type domain-containing protein</fullName>
    </recommendedName>
</protein>
<dbReference type="AlphaFoldDB" id="A0A5N5TMU2"/>
<dbReference type="InterPro" id="IPR001965">
    <property type="entry name" value="Znf_PHD"/>
</dbReference>
<dbReference type="PANTHER" id="PTHR24102:SF28">
    <property type="entry name" value="PHD-TYPE DOMAIN-CONTAINING PROTEIN"/>
    <property type="match status" value="1"/>
</dbReference>
<dbReference type="PROSITE" id="PS01359">
    <property type="entry name" value="ZF_PHD_1"/>
    <property type="match status" value="1"/>
</dbReference>
<evidence type="ECO:0000313" key="8">
    <source>
        <dbReference type="Proteomes" id="UP000326759"/>
    </source>
</evidence>
<evidence type="ECO:0000259" key="6">
    <source>
        <dbReference type="PROSITE" id="PS50016"/>
    </source>
</evidence>
<dbReference type="PANTHER" id="PTHR24102">
    <property type="entry name" value="PHD FINGER PROTEIN"/>
    <property type="match status" value="1"/>
</dbReference>
<dbReference type="GO" id="GO:0008270">
    <property type="term" value="F:zinc ion binding"/>
    <property type="evidence" value="ECO:0007669"/>
    <property type="project" value="UniProtKB-KW"/>
</dbReference>
<feature type="domain" description="PHD-type" evidence="6">
    <location>
        <begin position="229"/>
        <end position="282"/>
    </location>
</feature>
<feature type="region of interest" description="Disordered" evidence="5">
    <location>
        <begin position="1"/>
        <end position="153"/>
    </location>
</feature>
<evidence type="ECO:0000256" key="2">
    <source>
        <dbReference type="ARBA" id="ARBA00022771"/>
    </source>
</evidence>
<evidence type="ECO:0000256" key="4">
    <source>
        <dbReference type="PROSITE-ProRule" id="PRU00146"/>
    </source>
</evidence>
<dbReference type="SUPFAM" id="SSF57903">
    <property type="entry name" value="FYVE/PHD zinc finger"/>
    <property type="match status" value="1"/>
</dbReference>
<keyword evidence="8" id="KW-1185">Reference proteome</keyword>
<dbReference type="Proteomes" id="UP000326759">
    <property type="component" value="Unassembled WGS sequence"/>
</dbReference>
<feature type="compositionally biased region" description="Low complexity" evidence="5">
    <location>
        <begin position="191"/>
        <end position="210"/>
    </location>
</feature>
<dbReference type="InterPro" id="IPR011011">
    <property type="entry name" value="Znf_FYVE_PHD"/>
</dbReference>
<accession>A0A5N5TMU2</accession>
<organism evidence="7 8">
    <name type="scientific">Armadillidium nasatum</name>
    <dbReference type="NCBI Taxonomy" id="96803"/>
    <lineage>
        <taxon>Eukaryota</taxon>
        <taxon>Metazoa</taxon>
        <taxon>Ecdysozoa</taxon>
        <taxon>Arthropoda</taxon>
        <taxon>Crustacea</taxon>
        <taxon>Multicrustacea</taxon>
        <taxon>Malacostraca</taxon>
        <taxon>Eumalacostraca</taxon>
        <taxon>Peracarida</taxon>
        <taxon>Isopoda</taxon>
        <taxon>Oniscidea</taxon>
        <taxon>Crinocheta</taxon>
        <taxon>Armadillidiidae</taxon>
        <taxon>Armadillidium</taxon>
    </lineage>
</organism>
<dbReference type="OrthoDB" id="336088at2759"/>
<feature type="non-terminal residue" evidence="7">
    <location>
        <position position="1"/>
    </location>
</feature>